<keyword evidence="1" id="KW-0472">Membrane</keyword>
<organism evidence="2 3">
    <name type="scientific">Adineta steineri</name>
    <dbReference type="NCBI Taxonomy" id="433720"/>
    <lineage>
        <taxon>Eukaryota</taxon>
        <taxon>Metazoa</taxon>
        <taxon>Spiralia</taxon>
        <taxon>Gnathifera</taxon>
        <taxon>Rotifera</taxon>
        <taxon>Eurotatoria</taxon>
        <taxon>Bdelloidea</taxon>
        <taxon>Adinetida</taxon>
        <taxon>Adinetidae</taxon>
        <taxon>Adineta</taxon>
    </lineage>
</organism>
<name>A0A820J8D1_9BILA</name>
<evidence type="ECO:0000313" key="2">
    <source>
        <dbReference type="EMBL" id="CAF4320766.1"/>
    </source>
</evidence>
<sequence>MNNNYNNINSSILLSDESSNTISLSISSISVFIELPFILLTIIFAMFYVILIIIRPTFRRNKLNWFTVNVCIA</sequence>
<dbReference type="EMBL" id="CAJOBB010015775">
    <property type="protein sequence ID" value="CAF4320766.1"/>
    <property type="molecule type" value="Genomic_DNA"/>
</dbReference>
<accession>A0A820J8D1</accession>
<keyword evidence="1" id="KW-0812">Transmembrane</keyword>
<dbReference type="AlphaFoldDB" id="A0A820J8D1"/>
<protein>
    <submittedName>
        <fullName evidence="2">Uncharacterized protein</fullName>
    </submittedName>
</protein>
<evidence type="ECO:0000256" key="1">
    <source>
        <dbReference type="SAM" id="Phobius"/>
    </source>
</evidence>
<evidence type="ECO:0000313" key="3">
    <source>
        <dbReference type="Proteomes" id="UP000663868"/>
    </source>
</evidence>
<gene>
    <name evidence="2" type="ORF">KXQ929_LOCUS46611</name>
</gene>
<comment type="caution">
    <text evidence="2">The sequence shown here is derived from an EMBL/GenBank/DDBJ whole genome shotgun (WGS) entry which is preliminary data.</text>
</comment>
<feature type="transmembrane region" description="Helical" evidence="1">
    <location>
        <begin position="29"/>
        <end position="54"/>
    </location>
</feature>
<feature type="non-terminal residue" evidence="2">
    <location>
        <position position="73"/>
    </location>
</feature>
<proteinExistence type="predicted"/>
<dbReference type="Proteomes" id="UP000663868">
    <property type="component" value="Unassembled WGS sequence"/>
</dbReference>
<reference evidence="2" key="1">
    <citation type="submission" date="2021-02" db="EMBL/GenBank/DDBJ databases">
        <authorList>
            <person name="Nowell W R."/>
        </authorList>
    </citation>
    <scope>NUCLEOTIDE SEQUENCE</scope>
</reference>
<keyword evidence="1" id="KW-1133">Transmembrane helix</keyword>